<feature type="coiled-coil region" evidence="1">
    <location>
        <begin position="302"/>
        <end position="329"/>
    </location>
</feature>
<keyword evidence="2" id="KW-0812">Transmembrane</keyword>
<evidence type="ECO:0000313" key="4">
    <source>
        <dbReference type="Proteomes" id="UP000237662"/>
    </source>
</evidence>
<accession>A0A2S6I538</accession>
<dbReference type="AlphaFoldDB" id="A0A2S6I538"/>
<keyword evidence="2" id="KW-0472">Membrane</keyword>
<name>A0A2S6I538_9BACT</name>
<comment type="caution">
    <text evidence="3">The sequence shown here is derived from an EMBL/GenBank/DDBJ whole genome shotgun (WGS) entry which is preliminary data.</text>
</comment>
<feature type="transmembrane region" description="Helical" evidence="2">
    <location>
        <begin position="287"/>
        <end position="305"/>
    </location>
</feature>
<dbReference type="EMBL" id="PTJC01000006">
    <property type="protein sequence ID" value="PPK86293.1"/>
    <property type="molecule type" value="Genomic_DNA"/>
</dbReference>
<reference evidence="3 4" key="1">
    <citation type="submission" date="2018-02" db="EMBL/GenBank/DDBJ databases">
        <title>Genomic Encyclopedia of Archaeal and Bacterial Type Strains, Phase II (KMG-II): from individual species to whole genera.</title>
        <authorList>
            <person name="Goeker M."/>
        </authorList>
    </citation>
    <scope>NUCLEOTIDE SEQUENCE [LARGE SCALE GENOMIC DNA]</scope>
    <source>
        <strain evidence="3 4">DSM 29526</strain>
    </source>
</reference>
<feature type="transmembrane region" description="Helical" evidence="2">
    <location>
        <begin position="198"/>
        <end position="220"/>
    </location>
</feature>
<feature type="transmembrane region" description="Helical" evidence="2">
    <location>
        <begin position="97"/>
        <end position="113"/>
    </location>
</feature>
<feature type="transmembrane region" description="Helical" evidence="2">
    <location>
        <begin position="67"/>
        <end position="91"/>
    </location>
</feature>
<dbReference type="InterPro" id="IPR007163">
    <property type="entry name" value="VCA0040-like"/>
</dbReference>
<feature type="transmembrane region" description="Helical" evidence="2">
    <location>
        <begin position="173"/>
        <end position="192"/>
    </location>
</feature>
<keyword evidence="1" id="KW-0175">Coiled coil</keyword>
<dbReference type="OrthoDB" id="9793746at2"/>
<keyword evidence="2" id="KW-1133">Transmembrane helix</keyword>
<dbReference type="Pfam" id="PF04018">
    <property type="entry name" value="VCA0040-like"/>
    <property type="match status" value="1"/>
</dbReference>
<dbReference type="PANTHER" id="PTHR37308">
    <property type="entry name" value="INTEGRAL MEMBRANE PROTEIN"/>
    <property type="match status" value="1"/>
</dbReference>
<keyword evidence="4" id="KW-1185">Reference proteome</keyword>
<dbReference type="RefSeq" id="WP_104420738.1">
    <property type="nucleotide sequence ID" value="NZ_PTJC01000006.1"/>
</dbReference>
<protein>
    <submittedName>
        <fullName evidence="3">Putative membrane protein</fullName>
    </submittedName>
</protein>
<organism evidence="3 4">
    <name type="scientific">Neolewinella xylanilytica</name>
    <dbReference type="NCBI Taxonomy" id="1514080"/>
    <lineage>
        <taxon>Bacteria</taxon>
        <taxon>Pseudomonadati</taxon>
        <taxon>Bacteroidota</taxon>
        <taxon>Saprospiria</taxon>
        <taxon>Saprospirales</taxon>
        <taxon>Lewinellaceae</taxon>
        <taxon>Neolewinella</taxon>
    </lineage>
</organism>
<evidence type="ECO:0000256" key="1">
    <source>
        <dbReference type="SAM" id="Coils"/>
    </source>
</evidence>
<dbReference type="PANTHER" id="PTHR37308:SF1">
    <property type="entry name" value="POLYPRENYL-PHOSPHATE TRANSPORTER"/>
    <property type="match status" value="1"/>
</dbReference>
<evidence type="ECO:0000313" key="3">
    <source>
        <dbReference type="EMBL" id="PPK86293.1"/>
    </source>
</evidence>
<sequence>MNLSLILKGMAMGVAEAIPGVSGGTIAFITGIYERLLAAIGGLLSTKVISAYRRGGVKEAWKEADGTFLVSLGGGMVVGLGVAVVAITSLLENYPPVVWAFFFGLIVSSAIYVGRQITEWSVWSILLLVTGAVIAYALTTINPLAGSTAPLLVFFSGMVAISALILPGISGSFILVLLGMYTVVFGALRGVVEGQPGALLTVACFAAGCLIGLAAFARLLTWTFKTYPNRTFAILTGFMLGSLNKLWPWRNALTTRTDSSGHEVAVLEENVLPEAYTGLDQIADSPYVVATLLALVVGLAIVFLLEATAVDQKEELEIAEEELLDDQAR</sequence>
<gene>
    <name evidence="3" type="ORF">CLV84_3216</name>
</gene>
<dbReference type="Proteomes" id="UP000237662">
    <property type="component" value="Unassembled WGS sequence"/>
</dbReference>
<proteinExistence type="predicted"/>
<evidence type="ECO:0000256" key="2">
    <source>
        <dbReference type="SAM" id="Phobius"/>
    </source>
</evidence>
<feature type="transmembrane region" description="Helical" evidence="2">
    <location>
        <begin position="120"/>
        <end position="138"/>
    </location>
</feature>